<proteinExistence type="predicted"/>
<name>A0A4Z2GIC2_9TELE</name>
<dbReference type="EMBL" id="SRLO01000525">
    <property type="protein sequence ID" value="TNN53129.1"/>
    <property type="molecule type" value="Genomic_DNA"/>
</dbReference>
<dbReference type="AlphaFoldDB" id="A0A4Z2GIC2"/>
<keyword evidence="2" id="KW-1185">Reference proteome</keyword>
<comment type="caution">
    <text evidence="1">The sequence shown here is derived from an EMBL/GenBank/DDBJ whole genome shotgun (WGS) entry which is preliminary data.</text>
</comment>
<reference evidence="1 2" key="1">
    <citation type="submission" date="2019-03" db="EMBL/GenBank/DDBJ databases">
        <title>First draft genome of Liparis tanakae, snailfish: a comprehensive survey of snailfish specific genes.</title>
        <authorList>
            <person name="Kim W."/>
            <person name="Song I."/>
            <person name="Jeong J.-H."/>
            <person name="Kim D."/>
            <person name="Kim S."/>
            <person name="Ryu S."/>
            <person name="Song J.Y."/>
            <person name="Lee S.K."/>
        </authorList>
    </citation>
    <scope>NUCLEOTIDE SEQUENCE [LARGE SCALE GENOMIC DNA]</scope>
    <source>
        <tissue evidence="1">Muscle</tissue>
    </source>
</reference>
<accession>A0A4Z2GIC2</accession>
<evidence type="ECO:0000313" key="2">
    <source>
        <dbReference type="Proteomes" id="UP000314294"/>
    </source>
</evidence>
<gene>
    <name evidence="1" type="ORF">EYF80_036648</name>
</gene>
<organism evidence="1 2">
    <name type="scientific">Liparis tanakae</name>
    <name type="common">Tanaka's snailfish</name>
    <dbReference type="NCBI Taxonomy" id="230148"/>
    <lineage>
        <taxon>Eukaryota</taxon>
        <taxon>Metazoa</taxon>
        <taxon>Chordata</taxon>
        <taxon>Craniata</taxon>
        <taxon>Vertebrata</taxon>
        <taxon>Euteleostomi</taxon>
        <taxon>Actinopterygii</taxon>
        <taxon>Neopterygii</taxon>
        <taxon>Teleostei</taxon>
        <taxon>Neoteleostei</taxon>
        <taxon>Acanthomorphata</taxon>
        <taxon>Eupercaria</taxon>
        <taxon>Perciformes</taxon>
        <taxon>Cottioidei</taxon>
        <taxon>Cottales</taxon>
        <taxon>Liparidae</taxon>
        <taxon>Liparis</taxon>
    </lineage>
</organism>
<dbReference type="Proteomes" id="UP000314294">
    <property type="component" value="Unassembled WGS sequence"/>
</dbReference>
<evidence type="ECO:0000313" key="1">
    <source>
        <dbReference type="EMBL" id="TNN53129.1"/>
    </source>
</evidence>
<protein>
    <submittedName>
        <fullName evidence="1">Uncharacterized protein</fullName>
    </submittedName>
</protein>
<sequence>MAVHGAVGHRTLTPKGGVGFEVSVSDAPDLGWPGSDAHAVSGPLFQSRGVSVFQSAVNS</sequence>